<dbReference type="GO" id="GO:0005198">
    <property type="term" value="F:structural molecule activity"/>
    <property type="evidence" value="ECO:0007669"/>
    <property type="project" value="UniProtKB-UniRule"/>
</dbReference>
<dbReference type="InterPro" id="IPR002371">
    <property type="entry name" value="FlgK"/>
</dbReference>
<evidence type="ECO:0000313" key="7">
    <source>
        <dbReference type="Proteomes" id="UP000467488"/>
    </source>
</evidence>
<evidence type="ECO:0000313" key="6">
    <source>
        <dbReference type="EMBL" id="BBU84754.1"/>
    </source>
</evidence>
<keyword evidence="3 4" id="KW-0975">Bacterial flagellum</keyword>
<dbReference type="GO" id="GO:0044780">
    <property type="term" value="P:bacterial-type flagellum assembly"/>
    <property type="evidence" value="ECO:0007669"/>
    <property type="project" value="InterPro"/>
</dbReference>
<dbReference type="PRINTS" id="PR01005">
    <property type="entry name" value="FLGHOOKAP1"/>
</dbReference>
<dbReference type="InterPro" id="IPR001444">
    <property type="entry name" value="Flag_bb_rod_N"/>
</dbReference>
<comment type="similarity">
    <text evidence="2 4">Belongs to the flagella basal body rod proteins family.</text>
</comment>
<evidence type="ECO:0000256" key="2">
    <source>
        <dbReference type="ARBA" id="ARBA00009677"/>
    </source>
</evidence>
<protein>
    <recommendedName>
        <fullName evidence="4">Flagellar hook-associated protein 1</fullName>
        <shortName evidence="4">HAP1</shortName>
    </recommendedName>
</protein>
<dbReference type="GO" id="GO:0005576">
    <property type="term" value="C:extracellular region"/>
    <property type="evidence" value="ECO:0007669"/>
    <property type="project" value="UniProtKB-SubCell"/>
</dbReference>
<proteinExistence type="inferred from homology"/>
<name>A0A8S0FVH2_ECOLX</name>
<evidence type="ECO:0000256" key="1">
    <source>
        <dbReference type="ARBA" id="ARBA00004365"/>
    </source>
</evidence>
<dbReference type="AlphaFoldDB" id="A0A8S0FVH2"/>
<dbReference type="Pfam" id="PF00460">
    <property type="entry name" value="Flg_bb_rod"/>
    <property type="match status" value="1"/>
</dbReference>
<evidence type="ECO:0000256" key="4">
    <source>
        <dbReference type="RuleBase" id="RU362065"/>
    </source>
</evidence>
<evidence type="ECO:0000256" key="3">
    <source>
        <dbReference type="ARBA" id="ARBA00023143"/>
    </source>
</evidence>
<keyword evidence="4" id="KW-0964">Secreted</keyword>
<evidence type="ECO:0000259" key="5">
    <source>
        <dbReference type="Pfam" id="PF00460"/>
    </source>
</evidence>
<accession>A0A8S0FVH2</accession>
<dbReference type="EMBL" id="AP022360">
    <property type="protein sequence ID" value="BBU84754.1"/>
    <property type="molecule type" value="Genomic_DNA"/>
</dbReference>
<reference evidence="6 7" key="1">
    <citation type="submission" date="2020-01" db="EMBL/GenBank/DDBJ databases">
        <title>Dynamics of blaIMP-6 dissemination in carbapenem resistant Enterobacteriacea isolated from regional surveillance in Osaka, Japan.</title>
        <authorList>
            <person name="Abe R."/>
            <person name="Akeda Y."/>
            <person name="Sugawara Y."/>
            <person name="Yamamoto N."/>
            <person name="Tomono K."/>
            <person name="Takeuchi D."/>
            <person name="Kawahara R."/>
            <person name="Hamada S."/>
        </authorList>
    </citation>
    <scope>NUCLEOTIDE SEQUENCE [LARGE SCALE GENOMIC DNA]</scope>
    <source>
        <strain evidence="6 7">E300</strain>
    </source>
</reference>
<dbReference type="PANTHER" id="PTHR30033">
    <property type="entry name" value="FLAGELLAR HOOK-ASSOCIATED PROTEIN 1"/>
    <property type="match status" value="1"/>
</dbReference>
<dbReference type="PANTHER" id="PTHR30033:SF1">
    <property type="entry name" value="FLAGELLAR HOOK-ASSOCIATED PROTEIN 1"/>
    <property type="match status" value="1"/>
</dbReference>
<dbReference type="GO" id="GO:0009424">
    <property type="term" value="C:bacterial-type flagellum hook"/>
    <property type="evidence" value="ECO:0007669"/>
    <property type="project" value="UniProtKB-UniRule"/>
</dbReference>
<sequence length="122" mass="13188">MSSLINNAMSGLNAAQAALNTASNNISSYNVAGYTRQTTIMAQANSTLGAGGWVGNGVYVSGVQREYDAFITNQLRAAQTQSSGLTARYEQMLARKSTICSPPVPLRWQHRCRISSPACKRW</sequence>
<comment type="subcellular location">
    <subcellularLocation>
        <location evidence="1 4">Bacterial flagellum</location>
    </subcellularLocation>
    <subcellularLocation>
        <location evidence="4">Secreted</location>
    </subcellularLocation>
</comment>
<dbReference type="Proteomes" id="UP000467488">
    <property type="component" value="Chromosome"/>
</dbReference>
<feature type="domain" description="Flagellar basal body rod protein N-terminal" evidence="5">
    <location>
        <begin position="5"/>
        <end position="35"/>
    </location>
</feature>
<gene>
    <name evidence="4" type="primary">flgK</name>
    <name evidence="6" type="ORF">EIMP300_61540</name>
</gene>
<organism evidence="6 7">
    <name type="scientific">Escherichia coli</name>
    <dbReference type="NCBI Taxonomy" id="562"/>
    <lineage>
        <taxon>Bacteria</taxon>
        <taxon>Pseudomonadati</taxon>
        <taxon>Pseudomonadota</taxon>
        <taxon>Gammaproteobacteria</taxon>
        <taxon>Enterobacterales</taxon>
        <taxon>Enterobacteriaceae</taxon>
        <taxon>Escherichia</taxon>
    </lineage>
</organism>